<name>A0ABU4HVP1_9ACTN</name>
<evidence type="ECO:0000313" key="1">
    <source>
        <dbReference type="EMBL" id="MDW5597402.1"/>
    </source>
</evidence>
<dbReference type="PANTHER" id="PTHR41700:SF1">
    <property type="entry name" value="N-ACETYLTRANSFERASE DOMAIN-CONTAINING PROTEIN"/>
    <property type="match status" value="1"/>
</dbReference>
<dbReference type="Gene3D" id="3.40.630.30">
    <property type="match status" value="1"/>
</dbReference>
<protein>
    <recommendedName>
        <fullName evidence="3">GNAT family N-acetyltransferase</fullName>
    </recommendedName>
</protein>
<evidence type="ECO:0000313" key="2">
    <source>
        <dbReference type="Proteomes" id="UP001284601"/>
    </source>
</evidence>
<dbReference type="Proteomes" id="UP001284601">
    <property type="component" value="Unassembled WGS sequence"/>
</dbReference>
<dbReference type="PANTHER" id="PTHR41700">
    <property type="entry name" value="GCN5-RELATED N-ACETYLTRANSFERASE"/>
    <property type="match status" value="1"/>
</dbReference>
<comment type="caution">
    <text evidence="1">The sequence shown here is derived from an EMBL/GenBank/DDBJ whole genome shotgun (WGS) entry which is preliminary data.</text>
</comment>
<proteinExistence type="predicted"/>
<reference evidence="2" key="1">
    <citation type="submission" date="2023-07" db="EMBL/GenBank/DDBJ databases">
        <title>Conexibacter stalactiti sp. nov., isolated from stalactites in a lava cave and emended description of the genus Conexibacter.</title>
        <authorList>
            <person name="Lee S.D."/>
        </authorList>
    </citation>
    <scope>NUCLEOTIDE SEQUENCE [LARGE SCALE GENOMIC DNA]</scope>
    <source>
        <strain evidence="2">KCTC 39840</strain>
    </source>
</reference>
<dbReference type="SUPFAM" id="SSF55729">
    <property type="entry name" value="Acyl-CoA N-acyltransferases (Nat)"/>
    <property type="match status" value="1"/>
</dbReference>
<organism evidence="1 2">
    <name type="scientific">Conexibacter stalactiti</name>
    <dbReference type="NCBI Taxonomy" id="1940611"/>
    <lineage>
        <taxon>Bacteria</taxon>
        <taxon>Bacillati</taxon>
        <taxon>Actinomycetota</taxon>
        <taxon>Thermoleophilia</taxon>
        <taxon>Solirubrobacterales</taxon>
        <taxon>Conexibacteraceae</taxon>
        <taxon>Conexibacter</taxon>
    </lineage>
</organism>
<sequence length="306" mass="32075">MNSTGSLRPEESVSPAAVAAARAAATAAAERSGVTITQVHELPDVELVRQVIDEIWNPRAGDPPVTQGILRALTHGGNYCTLAWDGGRAVGVSLAFLGIDPPGSLHSHITGVSGAVPGRHVGRALKLDQRAWALEHGLTTVMWTYDPLVRRNAYFNAGKLGALPTKYLVDFYGTMDDAINAGQATDRLAVTWRLLDARVVELCAGRAPDLDAAALVADGARVALDEVGGQPVVTAPASDADAPDAASVRLVRVPADVEALRHADPATALRWRLAVREVLGGLMGDGWTVTGASKDGFYVVSRGEGL</sequence>
<keyword evidence="2" id="KW-1185">Reference proteome</keyword>
<dbReference type="RefSeq" id="WP_318599866.1">
    <property type="nucleotide sequence ID" value="NZ_JAWSTH010000086.1"/>
</dbReference>
<accession>A0ABU4HVP1</accession>
<dbReference type="InterPro" id="IPR016181">
    <property type="entry name" value="Acyl_CoA_acyltransferase"/>
</dbReference>
<evidence type="ECO:0008006" key="3">
    <source>
        <dbReference type="Google" id="ProtNLM"/>
    </source>
</evidence>
<dbReference type="EMBL" id="JAWSTH010000086">
    <property type="protein sequence ID" value="MDW5597402.1"/>
    <property type="molecule type" value="Genomic_DNA"/>
</dbReference>
<dbReference type="InterPro" id="IPR038764">
    <property type="entry name" value="GNAT_N_AcTrfase_prd"/>
</dbReference>
<gene>
    <name evidence="1" type="ORF">R7226_23845</name>
</gene>